<name>A0A7V6DPB1_9BACT</name>
<comment type="similarity">
    <text evidence="1">Belongs to the sulfur carrier protein TusA family.</text>
</comment>
<dbReference type="SUPFAM" id="SSF64307">
    <property type="entry name" value="SirA-like"/>
    <property type="match status" value="1"/>
</dbReference>
<dbReference type="AlphaFoldDB" id="A0A7V6DPB1"/>
<organism evidence="3">
    <name type="scientific">Desulfobacca acetoxidans</name>
    <dbReference type="NCBI Taxonomy" id="60893"/>
    <lineage>
        <taxon>Bacteria</taxon>
        <taxon>Pseudomonadati</taxon>
        <taxon>Thermodesulfobacteriota</taxon>
        <taxon>Desulfobaccia</taxon>
        <taxon>Desulfobaccales</taxon>
        <taxon>Desulfobaccaceae</taxon>
        <taxon>Desulfobacca</taxon>
    </lineage>
</organism>
<evidence type="ECO:0000259" key="2">
    <source>
        <dbReference type="PROSITE" id="PS01148"/>
    </source>
</evidence>
<evidence type="ECO:0000313" key="3">
    <source>
        <dbReference type="EMBL" id="HHS29048.1"/>
    </source>
</evidence>
<reference evidence="3" key="1">
    <citation type="journal article" date="2020" name="mSystems">
        <title>Genome- and Community-Level Interaction Insights into Carbon Utilization and Element Cycling Functions of Hydrothermarchaeota in Hydrothermal Sediment.</title>
        <authorList>
            <person name="Zhou Z."/>
            <person name="Liu Y."/>
            <person name="Xu W."/>
            <person name="Pan J."/>
            <person name="Luo Z.H."/>
            <person name="Li M."/>
        </authorList>
    </citation>
    <scope>NUCLEOTIDE SEQUENCE [LARGE SCALE GENOMIC DNA]</scope>
    <source>
        <strain evidence="3">SpSt-767</strain>
    </source>
</reference>
<dbReference type="PROSITE" id="PS01148">
    <property type="entry name" value="UPF0033"/>
    <property type="match status" value="1"/>
</dbReference>
<dbReference type="EMBL" id="DTGR01000076">
    <property type="protein sequence ID" value="HHS29048.1"/>
    <property type="molecule type" value="Genomic_DNA"/>
</dbReference>
<dbReference type="GO" id="GO:0016740">
    <property type="term" value="F:transferase activity"/>
    <property type="evidence" value="ECO:0007669"/>
    <property type="project" value="UniProtKB-KW"/>
</dbReference>
<feature type="domain" description="UPF0033" evidence="2">
    <location>
        <begin position="10"/>
        <end position="34"/>
    </location>
</feature>
<dbReference type="PANTHER" id="PTHR33279">
    <property type="entry name" value="SULFUR CARRIER PROTEIN YEDF-RELATED"/>
    <property type="match status" value="1"/>
</dbReference>
<dbReference type="InterPro" id="IPR001455">
    <property type="entry name" value="TusA-like"/>
</dbReference>
<protein>
    <submittedName>
        <fullName evidence="3">Sulfurtransferase TusA family protein</fullName>
    </submittedName>
</protein>
<dbReference type="Gene3D" id="3.30.110.40">
    <property type="entry name" value="TusA-like domain"/>
    <property type="match status" value="1"/>
</dbReference>
<keyword evidence="3" id="KW-0808">Transferase</keyword>
<gene>
    <name evidence="3" type="ORF">ENV52_05030</name>
</gene>
<comment type="caution">
    <text evidence="3">The sequence shown here is derived from an EMBL/GenBank/DDBJ whole genome shotgun (WGS) entry which is preliminary data.</text>
</comment>
<dbReference type="Pfam" id="PF01206">
    <property type="entry name" value="TusA"/>
    <property type="match status" value="1"/>
</dbReference>
<proteinExistence type="inferred from homology"/>
<dbReference type="PANTHER" id="PTHR33279:SF6">
    <property type="entry name" value="SULFUR CARRIER PROTEIN YEDF-RELATED"/>
    <property type="match status" value="1"/>
</dbReference>
<dbReference type="CDD" id="cd00291">
    <property type="entry name" value="SirA_YedF_YeeD"/>
    <property type="match status" value="1"/>
</dbReference>
<dbReference type="InterPro" id="IPR036868">
    <property type="entry name" value="TusA-like_sf"/>
</dbReference>
<evidence type="ECO:0000256" key="1">
    <source>
        <dbReference type="ARBA" id="ARBA00008984"/>
    </source>
</evidence>
<accession>A0A7V6DPB1</accession>
<sequence>MEPINPNRTLDCRGDACPLPLLKTKKTMADMASGEILEVIGTDPGSKNDLPSWAARTGNQYLGVKEEGELFHFYLQKK</sequence>